<accession>A0A098TKE1</accession>
<organism evidence="1 2">
    <name type="scientific">Neosynechococcus sphagnicola sy1</name>
    <dbReference type="NCBI Taxonomy" id="1497020"/>
    <lineage>
        <taxon>Bacteria</taxon>
        <taxon>Bacillati</taxon>
        <taxon>Cyanobacteriota</taxon>
        <taxon>Cyanophyceae</taxon>
        <taxon>Neosynechococcales</taxon>
        <taxon>Neosynechococcaceae</taxon>
        <taxon>Neosynechococcus</taxon>
    </lineage>
</organism>
<evidence type="ECO:0008006" key="3">
    <source>
        <dbReference type="Google" id="ProtNLM"/>
    </source>
</evidence>
<dbReference type="AlphaFoldDB" id="A0A098TKE1"/>
<evidence type="ECO:0000313" key="1">
    <source>
        <dbReference type="EMBL" id="KGF72317.1"/>
    </source>
</evidence>
<reference evidence="1 2" key="1">
    <citation type="journal article" date="2014" name="Mol. Ecol.">
        <title>Evolution of Synechococcus.</title>
        <authorList>
            <person name="Dvorak P."/>
            <person name="Casamatta D."/>
            <person name="Hasler P."/>
            <person name="Poulickova A."/>
            <person name="Ondrej V."/>
            <person name="Sanges R."/>
        </authorList>
    </citation>
    <scope>NUCLEOTIDE SEQUENCE [LARGE SCALE GENOMIC DNA]</scope>
    <source>
        <strain evidence="1 2">CAUP A 1101</strain>
    </source>
</reference>
<name>A0A098TKE1_9CYAN</name>
<dbReference type="STRING" id="1497020.DO97_09425"/>
<dbReference type="SUPFAM" id="SSF52266">
    <property type="entry name" value="SGNH hydrolase"/>
    <property type="match status" value="1"/>
</dbReference>
<dbReference type="Proteomes" id="UP000030170">
    <property type="component" value="Unassembled WGS sequence"/>
</dbReference>
<evidence type="ECO:0000313" key="2">
    <source>
        <dbReference type="Proteomes" id="UP000030170"/>
    </source>
</evidence>
<dbReference type="EMBL" id="JJML01000029">
    <property type="protein sequence ID" value="KGF72317.1"/>
    <property type="molecule type" value="Genomic_DNA"/>
</dbReference>
<dbReference type="Gene3D" id="3.40.50.1110">
    <property type="entry name" value="SGNH hydrolase"/>
    <property type="match status" value="1"/>
</dbReference>
<protein>
    <recommendedName>
        <fullName evidence="3">Arylesterase</fullName>
    </recommendedName>
</protein>
<keyword evidence="2" id="KW-1185">Reference proteome</keyword>
<sequence>MERDAMKTILCYGDSLTWGFEPGTGNRMPFPQRWPGILQQLLGAKGRIIEEALNGRTTNWENPVF</sequence>
<gene>
    <name evidence="1" type="ORF">DO97_09425</name>
</gene>
<dbReference type="InterPro" id="IPR036514">
    <property type="entry name" value="SGNH_hydro_sf"/>
</dbReference>
<comment type="caution">
    <text evidence="1">The sequence shown here is derived from an EMBL/GenBank/DDBJ whole genome shotgun (WGS) entry which is preliminary data.</text>
</comment>
<proteinExistence type="predicted"/>